<dbReference type="KEGG" id="psco:LY89DRAFT_149627"/>
<dbReference type="EMBL" id="KQ947421">
    <property type="protein sequence ID" value="KUJ13915.1"/>
    <property type="molecule type" value="Genomic_DNA"/>
</dbReference>
<proteinExistence type="predicted"/>
<dbReference type="InParanoid" id="A0A194X146"/>
<evidence type="ECO:0000313" key="2">
    <source>
        <dbReference type="Proteomes" id="UP000070700"/>
    </source>
</evidence>
<sequence>MTASPIQKRTSHPLLPSWETFNQSLLVPSEHWSLSLIIDVQIWITIQSLLSLSDVRTLWLGAVFVVVSTFAQALPRSLPIFNVGLSIR</sequence>
<dbReference type="GeneID" id="28815114"/>
<accession>A0A194X146</accession>
<keyword evidence="2" id="KW-1185">Reference proteome</keyword>
<reference evidence="1 2" key="1">
    <citation type="submission" date="2015-10" db="EMBL/GenBank/DDBJ databases">
        <title>Full genome of DAOMC 229536 Phialocephala scopiformis, a fungal endophyte of spruce producing the potent anti-insectan compound rugulosin.</title>
        <authorList>
            <consortium name="DOE Joint Genome Institute"/>
            <person name="Walker A.K."/>
            <person name="Frasz S.L."/>
            <person name="Seifert K.A."/>
            <person name="Miller J.D."/>
            <person name="Mondo S.J."/>
            <person name="Labutti K."/>
            <person name="Lipzen A."/>
            <person name="Dockter R."/>
            <person name="Kennedy M."/>
            <person name="Grigoriev I.V."/>
            <person name="Spatafora J.W."/>
        </authorList>
    </citation>
    <scope>NUCLEOTIDE SEQUENCE [LARGE SCALE GENOMIC DNA]</scope>
    <source>
        <strain evidence="1 2">CBS 120377</strain>
    </source>
</reference>
<evidence type="ECO:0000313" key="1">
    <source>
        <dbReference type="EMBL" id="KUJ13915.1"/>
    </source>
</evidence>
<gene>
    <name evidence="1" type="ORF">LY89DRAFT_149627</name>
</gene>
<dbReference type="AlphaFoldDB" id="A0A194X146"/>
<protein>
    <submittedName>
        <fullName evidence="1">Uncharacterized protein</fullName>
    </submittedName>
</protein>
<organism evidence="1 2">
    <name type="scientific">Mollisia scopiformis</name>
    <name type="common">Conifer needle endophyte fungus</name>
    <name type="synonym">Phialocephala scopiformis</name>
    <dbReference type="NCBI Taxonomy" id="149040"/>
    <lineage>
        <taxon>Eukaryota</taxon>
        <taxon>Fungi</taxon>
        <taxon>Dikarya</taxon>
        <taxon>Ascomycota</taxon>
        <taxon>Pezizomycotina</taxon>
        <taxon>Leotiomycetes</taxon>
        <taxon>Helotiales</taxon>
        <taxon>Mollisiaceae</taxon>
        <taxon>Mollisia</taxon>
    </lineage>
</organism>
<dbReference type="Proteomes" id="UP000070700">
    <property type="component" value="Unassembled WGS sequence"/>
</dbReference>
<dbReference type="RefSeq" id="XP_018068270.1">
    <property type="nucleotide sequence ID" value="XM_018205388.1"/>
</dbReference>
<name>A0A194X146_MOLSC</name>